<evidence type="ECO:0000313" key="10">
    <source>
        <dbReference type="Proteomes" id="UP000581688"/>
    </source>
</evidence>
<evidence type="ECO:0000256" key="1">
    <source>
        <dbReference type="ARBA" id="ARBA00010641"/>
    </source>
</evidence>
<comment type="caution">
    <text evidence="9">The sequence shown here is derived from an EMBL/GenBank/DDBJ whole genome shotgun (WGS) entry which is preliminary data.</text>
</comment>
<dbReference type="AlphaFoldDB" id="A0A841Q7X2"/>
<protein>
    <recommendedName>
        <fullName evidence="6">RNA polymerase sigma factor</fullName>
    </recommendedName>
</protein>
<dbReference type="PANTHER" id="PTHR43133:SF60">
    <property type="entry name" value="RNA POLYMERASE SIGMA FACTOR SIGV"/>
    <property type="match status" value="1"/>
</dbReference>
<dbReference type="InterPro" id="IPR007627">
    <property type="entry name" value="RNA_pol_sigma70_r2"/>
</dbReference>
<keyword evidence="5 6" id="KW-0804">Transcription</keyword>
<dbReference type="InterPro" id="IPR013325">
    <property type="entry name" value="RNA_pol_sigma_r2"/>
</dbReference>
<dbReference type="Gene3D" id="1.10.1740.10">
    <property type="match status" value="1"/>
</dbReference>
<dbReference type="InterPro" id="IPR036388">
    <property type="entry name" value="WH-like_DNA-bd_sf"/>
</dbReference>
<dbReference type="InterPro" id="IPR013324">
    <property type="entry name" value="RNA_pol_sigma_r3/r4-like"/>
</dbReference>
<keyword evidence="3 6" id="KW-0731">Sigma factor</keyword>
<comment type="similarity">
    <text evidence="1 6">Belongs to the sigma-70 factor family. ECF subfamily.</text>
</comment>
<dbReference type="InterPro" id="IPR000838">
    <property type="entry name" value="RNA_pol_sigma70_ECF_CS"/>
</dbReference>
<dbReference type="Pfam" id="PF08281">
    <property type="entry name" value="Sigma70_r4_2"/>
    <property type="match status" value="1"/>
</dbReference>
<keyword evidence="2 6" id="KW-0805">Transcription regulation</keyword>
<evidence type="ECO:0000313" key="9">
    <source>
        <dbReference type="EMBL" id="MBB6454475.1"/>
    </source>
</evidence>
<accession>A0A841Q7X2</accession>
<sequence>MERSIDDLYKQYNKDLFKFLMYMGVNKEQAEDLVQDVFLRVLKAQDDCQKVNNEKTWLFTIARNIVIDHFRKQGKRKNYQYDYYYFENELRDYQPQPEELTIQKEELCWIYRCLDYCTVDQRKVIILRYLNELPIAEASKCLGWTESKVKTTQHRALKILKCYMEKEKAGESLIGANYMLPA</sequence>
<dbReference type="PANTHER" id="PTHR43133">
    <property type="entry name" value="RNA POLYMERASE ECF-TYPE SIGMA FACTO"/>
    <property type="match status" value="1"/>
</dbReference>
<proteinExistence type="inferred from homology"/>
<dbReference type="InterPro" id="IPR014284">
    <property type="entry name" value="RNA_pol_sigma-70_dom"/>
</dbReference>
<name>A0A841Q7X2_9BACI</name>
<evidence type="ECO:0000256" key="4">
    <source>
        <dbReference type="ARBA" id="ARBA00023125"/>
    </source>
</evidence>
<dbReference type="InterPro" id="IPR039425">
    <property type="entry name" value="RNA_pol_sigma-70-like"/>
</dbReference>
<evidence type="ECO:0000256" key="5">
    <source>
        <dbReference type="ARBA" id="ARBA00023163"/>
    </source>
</evidence>
<dbReference type="PROSITE" id="PS01063">
    <property type="entry name" value="SIGMA70_ECF"/>
    <property type="match status" value="1"/>
</dbReference>
<evidence type="ECO:0000259" key="7">
    <source>
        <dbReference type="Pfam" id="PF04542"/>
    </source>
</evidence>
<evidence type="ECO:0000259" key="8">
    <source>
        <dbReference type="Pfam" id="PF08281"/>
    </source>
</evidence>
<dbReference type="EMBL" id="JACHGH010000009">
    <property type="protein sequence ID" value="MBB6454475.1"/>
    <property type="molecule type" value="Genomic_DNA"/>
</dbReference>
<gene>
    <name evidence="9" type="ORF">HNQ94_002957</name>
</gene>
<dbReference type="GO" id="GO:0016987">
    <property type="term" value="F:sigma factor activity"/>
    <property type="evidence" value="ECO:0007669"/>
    <property type="project" value="UniProtKB-KW"/>
</dbReference>
<dbReference type="SUPFAM" id="SSF88946">
    <property type="entry name" value="Sigma2 domain of RNA polymerase sigma factors"/>
    <property type="match status" value="1"/>
</dbReference>
<dbReference type="Gene3D" id="1.10.10.10">
    <property type="entry name" value="Winged helix-like DNA-binding domain superfamily/Winged helix DNA-binding domain"/>
    <property type="match status" value="1"/>
</dbReference>
<keyword evidence="10" id="KW-1185">Reference proteome</keyword>
<dbReference type="InterPro" id="IPR013249">
    <property type="entry name" value="RNA_pol_sigma70_r4_t2"/>
</dbReference>
<dbReference type="SUPFAM" id="SSF88659">
    <property type="entry name" value="Sigma3 and sigma4 domains of RNA polymerase sigma factors"/>
    <property type="match status" value="1"/>
</dbReference>
<keyword evidence="4 6" id="KW-0238">DNA-binding</keyword>
<dbReference type="CDD" id="cd06171">
    <property type="entry name" value="Sigma70_r4"/>
    <property type="match status" value="1"/>
</dbReference>
<feature type="domain" description="RNA polymerase sigma factor 70 region 4 type 2" evidence="8">
    <location>
        <begin position="110"/>
        <end position="159"/>
    </location>
</feature>
<dbReference type="GO" id="GO:0006352">
    <property type="term" value="P:DNA-templated transcription initiation"/>
    <property type="evidence" value="ECO:0007669"/>
    <property type="project" value="InterPro"/>
</dbReference>
<dbReference type="RefSeq" id="WP_174497042.1">
    <property type="nucleotide sequence ID" value="NZ_CADDWK010000011.1"/>
</dbReference>
<dbReference type="Pfam" id="PF04542">
    <property type="entry name" value="Sigma70_r2"/>
    <property type="match status" value="1"/>
</dbReference>
<organism evidence="9 10">
    <name type="scientific">Salirhabdus euzebyi</name>
    <dbReference type="NCBI Taxonomy" id="394506"/>
    <lineage>
        <taxon>Bacteria</taxon>
        <taxon>Bacillati</taxon>
        <taxon>Bacillota</taxon>
        <taxon>Bacilli</taxon>
        <taxon>Bacillales</taxon>
        <taxon>Bacillaceae</taxon>
        <taxon>Salirhabdus</taxon>
    </lineage>
</organism>
<reference evidence="9 10" key="1">
    <citation type="submission" date="2020-08" db="EMBL/GenBank/DDBJ databases">
        <title>Genomic Encyclopedia of Type Strains, Phase IV (KMG-IV): sequencing the most valuable type-strain genomes for metagenomic binning, comparative biology and taxonomic classification.</title>
        <authorList>
            <person name="Goeker M."/>
        </authorList>
    </citation>
    <scope>NUCLEOTIDE SEQUENCE [LARGE SCALE GENOMIC DNA]</scope>
    <source>
        <strain evidence="9 10">DSM 19612</strain>
    </source>
</reference>
<dbReference type="GO" id="GO:0003677">
    <property type="term" value="F:DNA binding"/>
    <property type="evidence" value="ECO:0007669"/>
    <property type="project" value="UniProtKB-KW"/>
</dbReference>
<dbReference type="Proteomes" id="UP000581688">
    <property type="component" value="Unassembled WGS sequence"/>
</dbReference>
<feature type="domain" description="RNA polymerase sigma-70 region 2" evidence="7">
    <location>
        <begin position="8"/>
        <end position="75"/>
    </location>
</feature>
<dbReference type="NCBIfam" id="TIGR02937">
    <property type="entry name" value="sigma70-ECF"/>
    <property type="match status" value="1"/>
</dbReference>
<evidence type="ECO:0000256" key="6">
    <source>
        <dbReference type="RuleBase" id="RU000716"/>
    </source>
</evidence>
<evidence type="ECO:0000256" key="2">
    <source>
        <dbReference type="ARBA" id="ARBA00023015"/>
    </source>
</evidence>
<evidence type="ECO:0000256" key="3">
    <source>
        <dbReference type="ARBA" id="ARBA00023082"/>
    </source>
</evidence>
<dbReference type="GO" id="GO:0006950">
    <property type="term" value="P:response to stress"/>
    <property type="evidence" value="ECO:0007669"/>
    <property type="project" value="UniProtKB-ARBA"/>
</dbReference>